<dbReference type="InterPro" id="IPR021109">
    <property type="entry name" value="Peptidase_aspartic_dom_sf"/>
</dbReference>
<comment type="similarity">
    <text evidence="1 5">Belongs to the peptidase A1 family.</text>
</comment>
<accession>A0A0B7G3C4</accession>
<name>A0A0B7G3C4_THACB</name>
<reference evidence="8 9" key="1">
    <citation type="submission" date="2014-11" db="EMBL/GenBank/DDBJ databases">
        <authorList>
            <person name="Wibberg Daniel"/>
        </authorList>
    </citation>
    <scope>NUCLEOTIDE SEQUENCE [LARGE SCALE GENOMIC DNA]</scope>
    <source>
        <strain evidence="8">Rhizoctonia solani AG1-IB 7/3/14</strain>
    </source>
</reference>
<keyword evidence="2 5" id="KW-0064">Aspartyl protease</keyword>
<dbReference type="STRING" id="1108050.A0A0B7G3C4"/>
<evidence type="ECO:0000256" key="1">
    <source>
        <dbReference type="ARBA" id="ARBA00007447"/>
    </source>
</evidence>
<sequence>MIVETINSRVLVALALTSIAQAIPSPITIPLTSRAIGPASGSLTDYFNGTDLQWYGNFQAGTPAQTFKVIFDTGSPWFIIPSTSCGSTCAGQTAFDGTKSSTFTNLNTPRTVRFGTGGGVQPVGGNLAMNLNLVQDKLTFFGLDAGLTQFYEIINKTGPIVNSPPWDGIVGMMNKRNGSVFQNLVNGGLDPFFSIYFAPKIVNNGAGELTLGGINSKRYTGGITYFPLAFPNANLWQLNSTGLTVNGQTTSLLSTPQTWIFDSGTSNLVLPKNLTEAIYALVSPDIKPVGTLGAYGIACNKINTLNARISVSFTSTDGTSHQLIVPSTELNVGPFNTSDTSSSALCQTLINAQDQFLIGGASLLKHWYSVWDQGNSRMGFAAAAH</sequence>
<gene>
    <name evidence="8" type="ORF">RSOLAG1IB_10872</name>
</gene>
<feature type="disulfide bond" evidence="4">
    <location>
        <begin position="85"/>
        <end position="89"/>
    </location>
</feature>
<dbReference type="EMBL" id="LN679186">
    <property type="protein sequence ID" value="CEL63584.1"/>
    <property type="molecule type" value="Genomic_DNA"/>
</dbReference>
<dbReference type="PROSITE" id="PS51767">
    <property type="entry name" value="PEPTIDASE_A1"/>
    <property type="match status" value="1"/>
</dbReference>
<dbReference type="PANTHER" id="PTHR47966:SF51">
    <property type="entry name" value="BETA-SITE APP-CLEAVING ENZYME, ISOFORM A-RELATED"/>
    <property type="match status" value="1"/>
</dbReference>
<feature type="signal peptide" evidence="6">
    <location>
        <begin position="1"/>
        <end position="22"/>
    </location>
</feature>
<dbReference type="Gene3D" id="2.40.70.10">
    <property type="entry name" value="Acid Proteases"/>
    <property type="match status" value="2"/>
</dbReference>
<feature type="active site" evidence="3">
    <location>
        <position position="262"/>
    </location>
</feature>
<keyword evidence="4" id="KW-1015">Disulfide bond</keyword>
<protein>
    <submittedName>
        <fullName evidence="8">Chymosin</fullName>
    </submittedName>
</protein>
<dbReference type="SUPFAM" id="SSF50630">
    <property type="entry name" value="Acid proteases"/>
    <property type="match status" value="1"/>
</dbReference>
<dbReference type="GO" id="GO:0006508">
    <property type="term" value="P:proteolysis"/>
    <property type="evidence" value="ECO:0007669"/>
    <property type="project" value="UniProtKB-KW"/>
</dbReference>
<keyword evidence="5" id="KW-0378">Hydrolase</keyword>
<proteinExistence type="inferred from homology"/>
<dbReference type="PROSITE" id="PS00141">
    <property type="entry name" value="ASP_PROTEASE"/>
    <property type="match status" value="1"/>
</dbReference>
<dbReference type="PANTHER" id="PTHR47966">
    <property type="entry name" value="BETA-SITE APP-CLEAVING ENZYME, ISOFORM A-RELATED"/>
    <property type="match status" value="1"/>
</dbReference>
<organism evidence="8 9">
    <name type="scientific">Thanatephorus cucumeris (strain AG1-IB / isolate 7/3/14)</name>
    <name type="common">Lettuce bottom rot fungus</name>
    <name type="synonym">Rhizoctonia solani</name>
    <dbReference type="NCBI Taxonomy" id="1108050"/>
    <lineage>
        <taxon>Eukaryota</taxon>
        <taxon>Fungi</taxon>
        <taxon>Dikarya</taxon>
        <taxon>Basidiomycota</taxon>
        <taxon>Agaricomycotina</taxon>
        <taxon>Agaricomycetes</taxon>
        <taxon>Cantharellales</taxon>
        <taxon>Ceratobasidiaceae</taxon>
        <taxon>Rhizoctonia</taxon>
        <taxon>Rhizoctonia solani AG-1</taxon>
    </lineage>
</organism>
<dbReference type="InterPro" id="IPR001461">
    <property type="entry name" value="Aspartic_peptidase_A1"/>
</dbReference>
<feature type="domain" description="Peptidase A1" evidence="7">
    <location>
        <begin position="54"/>
        <end position="381"/>
    </location>
</feature>
<keyword evidence="9" id="KW-1185">Reference proteome</keyword>
<dbReference type="InterPro" id="IPR001969">
    <property type="entry name" value="Aspartic_peptidase_AS"/>
</dbReference>
<evidence type="ECO:0000256" key="6">
    <source>
        <dbReference type="SAM" id="SignalP"/>
    </source>
</evidence>
<keyword evidence="5" id="KW-0645">Protease</keyword>
<dbReference type="PRINTS" id="PR00792">
    <property type="entry name" value="PEPSIN"/>
</dbReference>
<evidence type="ECO:0000256" key="3">
    <source>
        <dbReference type="PIRSR" id="PIRSR601461-1"/>
    </source>
</evidence>
<evidence type="ECO:0000313" key="9">
    <source>
        <dbReference type="Proteomes" id="UP000059188"/>
    </source>
</evidence>
<dbReference type="GO" id="GO:0004190">
    <property type="term" value="F:aspartic-type endopeptidase activity"/>
    <property type="evidence" value="ECO:0007669"/>
    <property type="project" value="UniProtKB-KW"/>
</dbReference>
<dbReference type="CDD" id="cd05471">
    <property type="entry name" value="pepsin_like"/>
    <property type="match status" value="1"/>
</dbReference>
<keyword evidence="6" id="KW-0732">Signal</keyword>
<dbReference type="OrthoDB" id="771136at2759"/>
<dbReference type="InterPro" id="IPR033121">
    <property type="entry name" value="PEPTIDASE_A1"/>
</dbReference>
<dbReference type="AlphaFoldDB" id="A0A0B7G3C4"/>
<dbReference type="Pfam" id="PF00026">
    <property type="entry name" value="Asp"/>
    <property type="match status" value="1"/>
</dbReference>
<dbReference type="InterPro" id="IPR034164">
    <property type="entry name" value="Pepsin-like_dom"/>
</dbReference>
<evidence type="ECO:0000256" key="4">
    <source>
        <dbReference type="PIRSR" id="PIRSR601461-2"/>
    </source>
</evidence>
<evidence type="ECO:0000256" key="2">
    <source>
        <dbReference type="ARBA" id="ARBA00022750"/>
    </source>
</evidence>
<evidence type="ECO:0000256" key="5">
    <source>
        <dbReference type="RuleBase" id="RU000454"/>
    </source>
</evidence>
<feature type="chain" id="PRO_5002114807" evidence="6">
    <location>
        <begin position="23"/>
        <end position="385"/>
    </location>
</feature>
<evidence type="ECO:0000259" key="7">
    <source>
        <dbReference type="PROSITE" id="PS51767"/>
    </source>
</evidence>
<feature type="active site" evidence="3">
    <location>
        <position position="72"/>
    </location>
</feature>
<evidence type="ECO:0000313" key="8">
    <source>
        <dbReference type="EMBL" id="CEL63584.1"/>
    </source>
</evidence>
<dbReference type="Proteomes" id="UP000059188">
    <property type="component" value="Unassembled WGS sequence"/>
</dbReference>